<proteinExistence type="predicted"/>
<dbReference type="KEGG" id="bcai:K788_0008619"/>
<organism evidence="1 2">
    <name type="scientific">Paraburkholderia caribensis MBA4</name>
    <dbReference type="NCBI Taxonomy" id="1323664"/>
    <lineage>
        <taxon>Bacteria</taxon>
        <taxon>Pseudomonadati</taxon>
        <taxon>Pseudomonadota</taxon>
        <taxon>Betaproteobacteria</taxon>
        <taxon>Burkholderiales</taxon>
        <taxon>Burkholderiaceae</taxon>
        <taxon>Paraburkholderia</taxon>
    </lineage>
</organism>
<name>A0A0N7JTE4_9BURK</name>
<evidence type="ECO:0000313" key="2">
    <source>
        <dbReference type="Proteomes" id="UP000019146"/>
    </source>
</evidence>
<sequence length="84" mass="9261">MHGGDLPRRAAARLRDEGEKRDVTLACVGLTAGQAQLCDMPCVVLRGLCIGIRVMTPRWCPWLAFAFAGIRDLLACFARRSLVF</sequence>
<protein>
    <submittedName>
        <fullName evidence="1">Uncharacterized protein</fullName>
    </submittedName>
</protein>
<dbReference type="EMBL" id="CP012746">
    <property type="protein sequence ID" value="ALL63381.1"/>
    <property type="molecule type" value="Genomic_DNA"/>
</dbReference>
<dbReference type="AlphaFoldDB" id="A0A0N7JTE4"/>
<evidence type="ECO:0000313" key="1">
    <source>
        <dbReference type="EMBL" id="ALL63381.1"/>
    </source>
</evidence>
<dbReference type="Proteomes" id="UP000019146">
    <property type="component" value="Chromosome 1"/>
</dbReference>
<gene>
    <name evidence="1" type="ORF">K788_0008619</name>
</gene>
<accession>A0A0N7JTE4</accession>
<reference evidence="1 2" key="1">
    <citation type="journal article" date="2014" name="Genome Announc.">
        <title>Draft Genome Sequence of the Haloacid-Degrading Burkholderia caribensis Strain MBA4.</title>
        <authorList>
            <person name="Pan Y."/>
            <person name="Kong K.F."/>
            <person name="Tsang J.S."/>
        </authorList>
    </citation>
    <scope>NUCLEOTIDE SEQUENCE [LARGE SCALE GENOMIC DNA]</scope>
    <source>
        <strain evidence="1 2">MBA4</strain>
    </source>
</reference>